<organism evidence="1 2">
    <name type="scientific">Deinococcus puniceus</name>
    <dbReference type="NCBI Taxonomy" id="1182568"/>
    <lineage>
        <taxon>Bacteria</taxon>
        <taxon>Thermotogati</taxon>
        <taxon>Deinococcota</taxon>
        <taxon>Deinococci</taxon>
        <taxon>Deinococcales</taxon>
        <taxon>Deinococcaceae</taxon>
        <taxon>Deinococcus</taxon>
    </lineage>
</organism>
<dbReference type="AlphaFoldDB" id="A0A172T659"/>
<dbReference type="STRING" id="1182568.SU48_00700"/>
<keyword evidence="2" id="KW-1185">Reference proteome</keyword>
<dbReference type="EMBL" id="CP011387">
    <property type="protein sequence ID" value="ANE42525.1"/>
    <property type="molecule type" value="Genomic_DNA"/>
</dbReference>
<dbReference type="RefSeq" id="WP_064013569.1">
    <property type="nucleotide sequence ID" value="NZ_CP011387.1"/>
</dbReference>
<name>A0A172T659_9DEIO</name>
<dbReference type="PATRIC" id="fig|1182568.3.peg.146"/>
<accession>A0A172T659</accession>
<evidence type="ECO:0000313" key="1">
    <source>
        <dbReference type="EMBL" id="ANE42525.1"/>
    </source>
</evidence>
<dbReference type="KEGG" id="dpu:SU48_00700"/>
<dbReference type="Proteomes" id="UP000077363">
    <property type="component" value="Chromosome"/>
</dbReference>
<gene>
    <name evidence="1" type="ORF">SU48_00700</name>
</gene>
<reference evidence="1 2" key="1">
    <citation type="submission" date="2015-01" db="EMBL/GenBank/DDBJ databases">
        <title>Deinococcus puniceus/DY1/ whole genome sequencing.</title>
        <authorList>
            <person name="Kim M.K."/>
            <person name="Srinivasan S."/>
            <person name="Lee J.-J."/>
        </authorList>
    </citation>
    <scope>NUCLEOTIDE SEQUENCE [LARGE SCALE GENOMIC DNA]</scope>
    <source>
        <strain evidence="1 2">DY1</strain>
    </source>
</reference>
<evidence type="ECO:0000313" key="2">
    <source>
        <dbReference type="Proteomes" id="UP000077363"/>
    </source>
</evidence>
<protein>
    <submittedName>
        <fullName evidence="1">Uncharacterized protein</fullName>
    </submittedName>
</protein>
<sequence>MKPLTPRRHGIVDYAACALMLAAPPLLGLNPAARRASALFAGTYLVVTALTDFPLGLRRTIPFPVHGKIELASAPALLALPAVLGAMSGTKEKAYFAGLAATVLTAYSLTQWDADPDA</sequence>
<dbReference type="OrthoDB" id="129082at2"/>
<proteinExistence type="predicted"/>